<dbReference type="CDD" id="cd08422">
    <property type="entry name" value="PBP2_CrgA_like"/>
    <property type="match status" value="1"/>
</dbReference>
<dbReference type="GO" id="GO:0003700">
    <property type="term" value="F:DNA-binding transcription factor activity"/>
    <property type="evidence" value="ECO:0007669"/>
    <property type="project" value="InterPro"/>
</dbReference>
<accession>C1DE21</accession>
<reference evidence="6 7" key="1">
    <citation type="journal article" date="2009" name="J. Bacteriol.">
        <title>Genome sequence of Azotobacter vinelandii, an obligate aerobe specialized to support diverse anaerobic metabolic processes.</title>
        <authorList>
            <person name="Setubal J.C."/>
            <person name="dos Santos P."/>
            <person name="Goldman B.S."/>
            <person name="Ertesvag H."/>
            <person name="Espin G."/>
            <person name="Rubio L.M."/>
            <person name="Valla S."/>
            <person name="Almeida N.F."/>
            <person name="Balasubramanian D."/>
            <person name="Cromes L."/>
            <person name="Curatti L."/>
            <person name="Du Z."/>
            <person name="Godsy E."/>
            <person name="Goodner B."/>
            <person name="Hellner-Burris K."/>
            <person name="Hernandez J.A."/>
            <person name="Houmiel K."/>
            <person name="Imperial J."/>
            <person name="Kennedy C."/>
            <person name="Larson T.J."/>
            <person name="Latreille P."/>
            <person name="Ligon L.S."/>
            <person name="Lu J."/>
            <person name="Maerk M."/>
            <person name="Miller N.M."/>
            <person name="Norton S."/>
            <person name="O'Carroll I.P."/>
            <person name="Paulsen I."/>
            <person name="Raulfs E.C."/>
            <person name="Roemer R."/>
            <person name="Rosser J."/>
            <person name="Segura D."/>
            <person name="Slater S."/>
            <person name="Stricklin S.L."/>
            <person name="Studholme D.J."/>
            <person name="Sun J."/>
            <person name="Viana C.J."/>
            <person name="Wallin E."/>
            <person name="Wang B."/>
            <person name="Wheeler C."/>
            <person name="Zhu H."/>
            <person name="Dean D.R."/>
            <person name="Dixon R."/>
            <person name="Wood D."/>
        </authorList>
    </citation>
    <scope>NUCLEOTIDE SEQUENCE [LARGE SCALE GENOMIC DNA]</scope>
    <source>
        <strain evidence="7">DJ / ATCC BAA-1303</strain>
    </source>
</reference>
<dbReference type="Pfam" id="PF00126">
    <property type="entry name" value="HTH_1"/>
    <property type="match status" value="1"/>
</dbReference>
<dbReference type="Gene3D" id="3.40.190.290">
    <property type="match status" value="1"/>
</dbReference>
<dbReference type="InterPro" id="IPR005119">
    <property type="entry name" value="LysR_subst-bd"/>
</dbReference>
<keyword evidence="2" id="KW-0805">Transcription regulation</keyword>
<evidence type="ECO:0000313" key="7">
    <source>
        <dbReference type="Proteomes" id="UP000002424"/>
    </source>
</evidence>
<keyword evidence="3" id="KW-0238">DNA-binding</keyword>
<dbReference type="GO" id="GO:0003677">
    <property type="term" value="F:DNA binding"/>
    <property type="evidence" value="ECO:0007669"/>
    <property type="project" value="UniProtKB-KW"/>
</dbReference>
<dbReference type="FunFam" id="1.10.10.10:FF:000001">
    <property type="entry name" value="LysR family transcriptional regulator"/>
    <property type="match status" value="1"/>
</dbReference>
<evidence type="ECO:0000259" key="5">
    <source>
        <dbReference type="PROSITE" id="PS50931"/>
    </source>
</evidence>
<dbReference type="FunFam" id="3.40.190.290:FF:000001">
    <property type="entry name" value="Transcriptional regulator, LysR family"/>
    <property type="match status" value="1"/>
</dbReference>
<dbReference type="PANTHER" id="PTHR30537:SF5">
    <property type="entry name" value="HTH-TYPE TRANSCRIPTIONAL ACTIVATOR TTDR-RELATED"/>
    <property type="match status" value="1"/>
</dbReference>
<evidence type="ECO:0000256" key="2">
    <source>
        <dbReference type="ARBA" id="ARBA00023015"/>
    </source>
</evidence>
<dbReference type="eggNOG" id="COG0583">
    <property type="taxonomic scope" value="Bacteria"/>
</dbReference>
<dbReference type="HOGENOM" id="CLU_039613_16_4_6"/>
<dbReference type="AlphaFoldDB" id="C1DE21"/>
<dbReference type="InterPro" id="IPR036390">
    <property type="entry name" value="WH_DNA-bd_sf"/>
</dbReference>
<dbReference type="SUPFAM" id="SSF53850">
    <property type="entry name" value="Periplasmic binding protein-like II"/>
    <property type="match status" value="1"/>
</dbReference>
<keyword evidence="7" id="KW-1185">Reference proteome</keyword>
<evidence type="ECO:0000256" key="1">
    <source>
        <dbReference type="ARBA" id="ARBA00009437"/>
    </source>
</evidence>
<keyword evidence="4" id="KW-0804">Transcription</keyword>
<proteinExistence type="inferred from homology"/>
<dbReference type="InterPro" id="IPR000847">
    <property type="entry name" value="LysR_HTH_N"/>
</dbReference>
<dbReference type="InterPro" id="IPR058163">
    <property type="entry name" value="LysR-type_TF_proteobact-type"/>
</dbReference>
<comment type="similarity">
    <text evidence="1">Belongs to the LysR transcriptional regulatory family.</text>
</comment>
<dbReference type="Gene3D" id="1.10.10.10">
    <property type="entry name" value="Winged helix-like DNA-binding domain superfamily/Winged helix DNA-binding domain"/>
    <property type="match status" value="1"/>
</dbReference>
<dbReference type="Pfam" id="PF03466">
    <property type="entry name" value="LysR_substrate"/>
    <property type="match status" value="1"/>
</dbReference>
<dbReference type="InterPro" id="IPR036388">
    <property type="entry name" value="WH-like_DNA-bd_sf"/>
</dbReference>
<dbReference type="OrthoDB" id="9786526at2"/>
<sequence>MALNDISLLRLFVAVVESGSLSSAARAQHITLPAASRKLRQLEESLGVRLLQRTTRRQSLTEEGELLYRRAVQVLADLEQVEQQLLRKSAVVSGQLRVTTPISLGRRRIAPLLAEFCALHPELQVQIELSDSVLDLVASGMDFAVRFGGLEDSSYISRPLAPNHRVLCASPEYIRRHGEPRSPADLAHHHCLLIGQQSQADWRFEEVTVRISARLVASDGEVVHQWALDGHGIALKSIWDVADDLRSGRLRQVLAGHRIPAAPLHAIYPHKHHVAPRVRACIDYLAAHLRGPQGEAVDEPGNA</sequence>
<dbReference type="STRING" id="322710.Avin_39900"/>
<dbReference type="KEGG" id="avn:Avin_39900"/>
<dbReference type="PROSITE" id="PS50931">
    <property type="entry name" value="HTH_LYSR"/>
    <property type="match status" value="1"/>
</dbReference>
<evidence type="ECO:0000313" key="6">
    <source>
        <dbReference type="EMBL" id="ACO80129.1"/>
    </source>
</evidence>
<dbReference type="GeneID" id="88186941"/>
<dbReference type="SUPFAM" id="SSF46785">
    <property type="entry name" value="Winged helix' DNA-binding domain"/>
    <property type="match status" value="1"/>
</dbReference>
<dbReference type="RefSeq" id="WP_012702504.1">
    <property type="nucleotide sequence ID" value="NC_012560.1"/>
</dbReference>
<name>C1DE21_AZOVD</name>
<dbReference type="EnsemblBacteria" id="ACO80129">
    <property type="protein sequence ID" value="ACO80129"/>
    <property type="gene ID" value="Avin_39900"/>
</dbReference>
<protein>
    <submittedName>
        <fullName evidence="6">LysR family transcriptional regulator</fullName>
    </submittedName>
</protein>
<dbReference type="PANTHER" id="PTHR30537">
    <property type="entry name" value="HTH-TYPE TRANSCRIPTIONAL REGULATOR"/>
    <property type="match status" value="1"/>
</dbReference>
<dbReference type="EMBL" id="CP001157">
    <property type="protein sequence ID" value="ACO80129.1"/>
    <property type="molecule type" value="Genomic_DNA"/>
</dbReference>
<dbReference type="Proteomes" id="UP000002424">
    <property type="component" value="Chromosome"/>
</dbReference>
<evidence type="ECO:0000256" key="4">
    <source>
        <dbReference type="ARBA" id="ARBA00023163"/>
    </source>
</evidence>
<organism evidence="6 7">
    <name type="scientific">Azotobacter vinelandii (strain DJ / ATCC BAA-1303)</name>
    <dbReference type="NCBI Taxonomy" id="322710"/>
    <lineage>
        <taxon>Bacteria</taxon>
        <taxon>Pseudomonadati</taxon>
        <taxon>Pseudomonadota</taxon>
        <taxon>Gammaproteobacteria</taxon>
        <taxon>Pseudomonadales</taxon>
        <taxon>Pseudomonadaceae</taxon>
        <taxon>Azotobacter</taxon>
    </lineage>
</organism>
<gene>
    <name evidence="6" type="ordered locus">Avin_39900</name>
</gene>
<evidence type="ECO:0000256" key="3">
    <source>
        <dbReference type="ARBA" id="ARBA00023125"/>
    </source>
</evidence>
<feature type="domain" description="HTH lysR-type" evidence="5">
    <location>
        <begin position="4"/>
        <end position="61"/>
    </location>
</feature>